<evidence type="ECO:0000313" key="5">
    <source>
        <dbReference type="Proteomes" id="UP001157914"/>
    </source>
</evidence>
<keyword evidence="1" id="KW-0812">Transmembrane</keyword>
<dbReference type="InterPro" id="IPR000160">
    <property type="entry name" value="GGDEF_dom"/>
</dbReference>
<dbReference type="InterPro" id="IPR050706">
    <property type="entry name" value="Cyclic-di-GMP_PDE-like"/>
</dbReference>
<feature type="transmembrane region" description="Helical" evidence="1">
    <location>
        <begin position="66"/>
        <end position="84"/>
    </location>
</feature>
<comment type="caution">
    <text evidence="4">The sequence shown here is derived from an EMBL/GenBank/DDBJ whole genome shotgun (WGS) entry which is preliminary data.</text>
</comment>
<keyword evidence="5" id="KW-1185">Reference proteome</keyword>
<protein>
    <submittedName>
        <fullName evidence="4">Diguanylate cyclase (GGDEF) domain-containing protein</fullName>
    </submittedName>
</protein>
<dbReference type="InterPro" id="IPR001633">
    <property type="entry name" value="EAL_dom"/>
</dbReference>
<feature type="transmembrane region" description="Helical" evidence="1">
    <location>
        <begin position="178"/>
        <end position="200"/>
    </location>
</feature>
<dbReference type="CDD" id="cd01948">
    <property type="entry name" value="EAL"/>
    <property type="match status" value="1"/>
</dbReference>
<feature type="domain" description="EAL" evidence="2">
    <location>
        <begin position="406"/>
        <end position="660"/>
    </location>
</feature>
<keyword evidence="1" id="KW-1133">Transmembrane helix</keyword>
<evidence type="ECO:0000313" key="4">
    <source>
        <dbReference type="EMBL" id="SMP19365.1"/>
    </source>
</evidence>
<dbReference type="SMART" id="SM00052">
    <property type="entry name" value="EAL"/>
    <property type="match status" value="1"/>
</dbReference>
<feature type="transmembrane region" description="Helical" evidence="1">
    <location>
        <begin position="38"/>
        <end position="60"/>
    </location>
</feature>
<dbReference type="CDD" id="cd01949">
    <property type="entry name" value="GGDEF"/>
    <property type="match status" value="1"/>
</dbReference>
<dbReference type="PROSITE" id="PS50883">
    <property type="entry name" value="EAL"/>
    <property type="match status" value="1"/>
</dbReference>
<dbReference type="InterPro" id="IPR029787">
    <property type="entry name" value="Nucleotide_cyclase"/>
</dbReference>
<feature type="transmembrane region" description="Helical" evidence="1">
    <location>
        <begin position="105"/>
        <end position="125"/>
    </location>
</feature>
<dbReference type="Gene3D" id="3.30.70.270">
    <property type="match status" value="1"/>
</dbReference>
<gene>
    <name evidence="4" type="ORF">SAMN06265374_2026</name>
</gene>
<evidence type="ECO:0000259" key="2">
    <source>
        <dbReference type="PROSITE" id="PS50883"/>
    </source>
</evidence>
<dbReference type="Pfam" id="PF00990">
    <property type="entry name" value="GGDEF"/>
    <property type="match status" value="1"/>
</dbReference>
<feature type="domain" description="GGDEF" evidence="3">
    <location>
        <begin position="268"/>
        <end position="401"/>
    </location>
</feature>
<feature type="transmembrane region" description="Helical" evidence="1">
    <location>
        <begin position="131"/>
        <end position="148"/>
    </location>
</feature>
<accession>A0ABY1NVI0</accession>
<dbReference type="PANTHER" id="PTHR33121">
    <property type="entry name" value="CYCLIC DI-GMP PHOSPHODIESTERASE PDEF"/>
    <property type="match status" value="1"/>
</dbReference>
<evidence type="ECO:0000256" key="1">
    <source>
        <dbReference type="SAM" id="Phobius"/>
    </source>
</evidence>
<dbReference type="SUPFAM" id="SSF141868">
    <property type="entry name" value="EAL domain-like"/>
    <property type="match status" value="1"/>
</dbReference>
<proteinExistence type="predicted"/>
<dbReference type="InterPro" id="IPR035919">
    <property type="entry name" value="EAL_sf"/>
</dbReference>
<dbReference type="Gene3D" id="3.20.20.450">
    <property type="entry name" value="EAL domain"/>
    <property type="match status" value="1"/>
</dbReference>
<dbReference type="InterPro" id="IPR043128">
    <property type="entry name" value="Rev_trsase/Diguanyl_cyclase"/>
</dbReference>
<reference evidence="4 5" key="1">
    <citation type="submission" date="2017-05" db="EMBL/GenBank/DDBJ databases">
        <authorList>
            <person name="Varghese N."/>
            <person name="Submissions S."/>
        </authorList>
    </citation>
    <scope>NUCLEOTIDE SEQUENCE [LARGE SCALE GENOMIC DNA]</scope>
    <source>
        <strain evidence="4 5">DSM 15949</strain>
    </source>
</reference>
<sequence>MNSQSKISVIKLFNRFFVDERNDLDLARAQFDSVVRQLPFLHGICLIGGWILSLGHWSVAPIWATLYLPLAITLIAVPRIIMLLRADCTEMNDLDLRHWQVRTTVIAALAPVVYAVWALVLFAYGDVQQQTLVAFTIGIINLACMFCMMHLRVAMASNLVACNTIYLSFFVVHGDPYFILFAVCSLLVNLAAFMVLTSYYRDFITLVEARRDLQNTAVALREKQRETQNLSDMNLHIANHDAMTGLPNRRCFFETLEDRFVAAVENKTRIAVCIFDLGGFKPINDVYGIEIGDSLLLEVVKRTLRAIPEDTFVARLAGDEFGIILKGNHDRIELKDLMDKVASIFQVSFPLPEGNVKLGGFVGGALMSESSTTATELFEQSLFALQSAKKSVTERVVMFGEAQEAEMRQSIQITRALQADNLEDQLSVAFQPIIDIRTQTVASVECLARWHSPELGNVPPAVFIPAAERSGLINRLSLIILDKALSATKTWPENVRLSFNLSASNLSSKGFILEFLQKVENHRFDPSRLDCEITETTVMWDFNEACRAIDVLKETGIGISLDDFGTGYSSLSHVHQLPLDRIKVDRSFVTGIQPDSVGYGIVKSLLALSRDMGIACVVEGVETDQELRVLEGLGTCHVQGYLFSKPLPARELPDFFQSFDTSGAQAFPSDAA</sequence>
<dbReference type="PANTHER" id="PTHR33121:SF71">
    <property type="entry name" value="OXYGEN SENSOR PROTEIN DOSP"/>
    <property type="match status" value="1"/>
</dbReference>
<evidence type="ECO:0000259" key="3">
    <source>
        <dbReference type="PROSITE" id="PS50887"/>
    </source>
</evidence>
<dbReference type="Proteomes" id="UP001157914">
    <property type="component" value="Unassembled WGS sequence"/>
</dbReference>
<name>A0ABY1NVI0_9HYPH</name>
<dbReference type="SUPFAM" id="SSF55073">
    <property type="entry name" value="Nucleotide cyclase"/>
    <property type="match status" value="1"/>
</dbReference>
<organism evidence="4 5">
    <name type="scientific">Roseibium denhamense</name>
    <dbReference type="NCBI Taxonomy" id="76305"/>
    <lineage>
        <taxon>Bacteria</taxon>
        <taxon>Pseudomonadati</taxon>
        <taxon>Pseudomonadota</taxon>
        <taxon>Alphaproteobacteria</taxon>
        <taxon>Hyphomicrobiales</taxon>
        <taxon>Stappiaceae</taxon>
        <taxon>Roseibium</taxon>
    </lineage>
</organism>
<dbReference type="PROSITE" id="PS50887">
    <property type="entry name" value="GGDEF"/>
    <property type="match status" value="1"/>
</dbReference>
<dbReference type="NCBIfam" id="TIGR00254">
    <property type="entry name" value="GGDEF"/>
    <property type="match status" value="1"/>
</dbReference>
<dbReference type="EMBL" id="FXTT01000002">
    <property type="protein sequence ID" value="SMP19365.1"/>
    <property type="molecule type" value="Genomic_DNA"/>
</dbReference>
<dbReference type="Pfam" id="PF00563">
    <property type="entry name" value="EAL"/>
    <property type="match status" value="1"/>
</dbReference>
<dbReference type="SMART" id="SM00267">
    <property type="entry name" value="GGDEF"/>
    <property type="match status" value="1"/>
</dbReference>
<keyword evidence="1" id="KW-0472">Membrane</keyword>